<protein>
    <submittedName>
        <fullName evidence="2">Uncharacterized protein</fullName>
    </submittedName>
</protein>
<feature type="compositionally biased region" description="Basic and acidic residues" evidence="1">
    <location>
        <begin position="33"/>
        <end position="46"/>
    </location>
</feature>
<sequence length="235" mass="26795">MPSKCPKCDHSTCRCCKTCKHRPSTCTCKPKKSPSEGRGSDSDKSKTSSKSKTSGKSADTTDSQKTRQSGVSELTGLTNTISEDLNLSVESLQVLVENETINKRENYIFTNTDKKKWSSTMRREYDTYHQLGAERIQGKRDFDRWYKDKCRNNPTEENDRELQKRAIKWAEKALSEMEGRVQFMANYRQAYEGIQGYERHLIEAQNVANSARNAITHARQAKDNFTRLRASSSAA</sequence>
<comment type="caution">
    <text evidence="2">The sequence shown here is derived from an EMBL/GenBank/DDBJ whole genome shotgun (WGS) entry which is preliminary data.</text>
</comment>
<feature type="compositionally biased region" description="Low complexity" evidence="1">
    <location>
        <begin position="48"/>
        <end position="63"/>
    </location>
</feature>
<reference evidence="2 3" key="1">
    <citation type="journal article" date="2020" name="Phytopathology">
        <title>A high-quality genome resource of Botrytis fragariae, a new and rapidly spreading fungal pathogen causing strawberry gray mold in the U.S.A.</title>
        <authorList>
            <person name="Wu Y."/>
            <person name="Saski C.A."/>
            <person name="Schnabel G."/>
            <person name="Xiao S."/>
            <person name="Hu M."/>
        </authorList>
    </citation>
    <scope>NUCLEOTIDE SEQUENCE [LARGE SCALE GENOMIC DNA]</scope>
    <source>
        <strain evidence="2 3">BVB16</strain>
    </source>
</reference>
<dbReference type="Proteomes" id="UP000531561">
    <property type="component" value="Unassembled WGS sequence"/>
</dbReference>
<feature type="compositionally biased region" description="Polar residues" evidence="1">
    <location>
        <begin position="66"/>
        <end position="75"/>
    </location>
</feature>
<evidence type="ECO:0000313" key="2">
    <source>
        <dbReference type="EMBL" id="KAF5867758.1"/>
    </source>
</evidence>
<feature type="region of interest" description="Disordered" evidence="1">
    <location>
        <begin position="20"/>
        <end position="75"/>
    </location>
</feature>
<dbReference type="AlphaFoldDB" id="A0A8H6AGJ0"/>
<organism evidence="2 3">
    <name type="scientific">Botrytis fragariae</name>
    <dbReference type="NCBI Taxonomy" id="1964551"/>
    <lineage>
        <taxon>Eukaryota</taxon>
        <taxon>Fungi</taxon>
        <taxon>Dikarya</taxon>
        <taxon>Ascomycota</taxon>
        <taxon>Pezizomycotina</taxon>
        <taxon>Leotiomycetes</taxon>
        <taxon>Helotiales</taxon>
        <taxon>Sclerotiniaceae</taxon>
        <taxon>Botrytis</taxon>
    </lineage>
</organism>
<name>A0A8H6AGJ0_9HELO</name>
<dbReference type="RefSeq" id="XP_037186707.1">
    <property type="nucleotide sequence ID" value="XM_037342787.1"/>
</dbReference>
<dbReference type="EMBL" id="JABFCT010000027">
    <property type="protein sequence ID" value="KAF5867758.1"/>
    <property type="molecule type" value="Genomic_DNA"/>
</dbReference>
<evidence type="ECO:0000313" key="3">
    <source>
        <dbReference type="Proteomes" id="UP000531561"/>
    </source>
</evidence>
<gene>
    <name evidence="2" type="ORF">Bfra_012473</name>
</gene>
<evidence type="ECO:0000256" key="1">
    <source>
        <dbReference type="SAM" id="MobiDB-lite"/>
    </source>
</evidence>
<dbReference type="GeneID" id="59266479"/>
<dbReference type="OrthoDB" id="3558762at2759"/>
<proteinExistence type="predicted"/>
<keyword evidence="3" id="KW-1185">Reference proteome</keyword>
<accession>A0A8H6AGJ0</accession>